<feature type="compositionally biased region" description="Basic and acidic residues" evidence="1">
    <location>
        <begin position="412"/>
        <end position="427"/>
    </location>
</feature>
<keyword evidence="3" id="KW-1185">Reference proteome</keyword>
<proteinExistence type="predicted"/>
<dbReference type="Proteomes" id="UP001153069">
    <property type="component" value="Unassembled WGS sequence"/>
</dbReference>
<dbReference type="PANTHER" id="PTHR37163">
    <property type="entry name" value="CONSERVED PROTEIN"/>
    <property type="match status" value="1"/>
</dbReference>
<sequence>MSCLTKASETEVTSQTVLKNDHDDAVNPPKKKNSKDNPLFQSPLAGQRRGLGRSARRRRKKLIETLRAEEQLLKQDGTSTTTNTNTSVIATDRHRIWPGVEERRRLLQSNTDGDYWGSDAPRLVAQLAFIPGNAIRICARVSTVPFLQTHRTVGEEPVVLQLYPLAVRDDDDAANSKFKRRKRKRQKQPQTDDKTNDDSATEQSETKMPENAKGGDTILDLSQQSKDSTKRDPDTKNLQSNPPTKDDDNKQLEEDDFVVEPFPTLYWLTHPLLRTMVSKLELQGTGRRLEQRLQNDPHALEAMTRAHHGYGQERYDLLTPTDIAYIETRKWQRAFDPRQRGVAGIRNHAAVKCLHAHVAHYLSGGQGSSDNVIGKWVMEEIMEQQQQQQQQSLPKEKHATESIMDEDTGVGTKHDDEEEKVQGDAKA</sequence>
<organism evidence="2 3">
    <name type="scientific">Seminavis robusta</name>
    <dbReference type="NCBI Taxonomy" id="568900"/>
    <lineage>
        <taxon>Eukaryota</taxon>
        <taxon>Sar</taxon>
        <taxon>Stramenopiles</taxon>
        <taxon>Ochrophyta</taxon>
        <taxon>Bacillariophyta</taxon>
        <taxon>Bacillariophyceae</taxon>
        <taxon>Bacillariophycidae</taxon>
        <taxon>Naviculales</taxon>
        <taxon>Naviculaceae</taxon>
        <taxon>Seminavis</taxon>
    </lineage>
</organism>
<name>A0A9N8E898_9STRA</name>
<dbReference type="AlphaFoldDB" id="A0A9N8E898"/>
<feature type="region of interest" description="Disordered" evidence="1">
    <location>
        <begin position="383"/>
        <end position="427"/>
    </location>
</feature>
<reference evidence="2" key="1">
    <citation type="submission" date="2020-06" db="EMBL/GenBank/DDBJ databases">
        <authorList>
            <consortium name="Plant Systems Biology data submission"/>
        </authorList>
    </citation>
    <scope>NUCLEOTIDE SEQUENCE</scope>
    <source>
        <strain evidence="2">D6</strain>
    </source>
</reference>
<dbReference type="InterPro" id="IPR007511">
    <property type="entry name" value="DUF501"/>
</dbReference>
<dbReference type="EMBL" id="CAICTM010000729">
    <property type="protein sequence ID" value="CAB9515655.1"/>
    <property type="molecule type" value="Genomic_DNA"/>
</dbReference>
<evidence type="ECO:0000313" key="2">
    <source>
        <dbReference type="EMBL" id="CAB9515655.1"/>
    </source>
</evidence>
<comment type="caution">
    <text evidence="2">The sequence shown here is derived from an EMBL/GenBank/DDBJ whole genome shotgun (WGS) entry which is preliminary data.</text>
</comment>
<feature type="region of interest" description="Disordered" evidence="1">
    <location>
        <begin position="1"/>
        <end position="57"/>
    </location>
</feature>
<evidence type="ECO:0000256" key="1">
    <source>
        <dbReference type="SAM" id="MobiDB-lite"/>
    </source>
</evidence>
<gene>
    <name evidence="2" type="ORF">SEMRO_730_G194020.1</name>
</gene>
<protein>
    <submittedName>
        <fullName evidence="2">Uncharacterized protein</fullName>
    </submittedName>
</protein>
<accession>A0A9N8E898</accession>
<feature type="region of interest" description="Disordered" evidence="1">
    <location>
        <begin position="174"/>
        <end position="252"/>
    </location>
</feature>
<dbReference type="OrthoDB" id="46395at2759"/>
<evidence type="ECO:0000313" key="3">
    <source>
        <dbReference type="Proteomes" id="UP001153069"/>
    </source>
</evidence>
<dbReference type="Pfam" id="PF04417">
    <property type="entry name" value="DUF501"/>
    <property type="match status" value="1"/>
</dbReference>
<dbReference type="PANTHER" id="PTHR37163:SF1">
    <property type="entry name" value="DUF501 DOMAIN-CONTAINING PROTEIN"/>
    <property type="match status" value="1"/>
</dbReference>
<feature type="compositionally biased region" description="Basic residues" evidence="1">
    <location>
        <begin position="177"/>
        <end position="187"/>
    </location>
</feature>
<feature type="compositionally biased region" description="Polar residues" evidence="1">
    <location>
        <begin position="1"/>
        <end position="18"/>
    </location>
</feature>